<sequence>MADMIFGSTGVWYMIGALLVFFMQCGFAMVETGFTRAKNAGNIIMKNLMDFCIGTVVFSLLGFGLMMSENYIAGFIGVPNLTMFTDWASFDWNSFVFQLVFCATAATIVSGSMAERTKFSAYCVYSAVISLVVYPIEAGWVWNGQGWLAQLGCIDFAGSIVIHMVGGISALVGAIILGPRIGKYGKNGKVNAIPGHSITLGALGVFILWFAWYGFNGAAAEDGSRLGQILLTTTIAPAVATVTCMLFTWIKNGKPDVSMCLNASLAGLVAVTAGCADVDAIGSAIIGIVSGILVVVAVEFVDIKLKIDDPVGAFSVHGVNGMWGGLAVGLFATGNGQDGITGLFYGGGFAQLGKQALGILCVASWTIVCMIIVFTIIKKTIGLRVTKEEEMKGLDICEHGLVSAYADFMPIGVGTASLDETFDVEGNVPVTKAVPVQLAGKYDMATDGTKITKIDILLKQSKLEALKEEMDKLGITGMTVSQVLGCGAQKGKAEYYRGVAIESNLLPKMKVEIVVCKVPVKAVVDAAVKALYTGHIGDGKIFIYDVEDVVKVRTGETGYDAMQDIE</sequence>
<evidence type="ECO:0000313" key="12">
    <source>
        <dbReference type="Proteomes" id="UP000636755"/>
    </source>
</evidence>
<comment type="caution">
    <text evidence="11">The sequence shown here is derived from an EMBL/GenBank/DDBJ whole genome shotgun (WGS) entry which is preliminary data.</text>
</comment>
<feature type="transmembrane region" description="Helical" evidence="9">
    <location>
        <begin position="119"/>
        <end position="136"/>
    </location>
</feature>
<comment type="similarity">
    <text evidence="8">Belongs to the P(II) protein family.</text>
</comment>
<dbReference type="Gene3D" id="3.30.70.120">
    <property type="match status" value="1"/>
</dbReference>
<feature type="transmembrane region" description="Helical" evidence="9">
    <location>
        <begin position="356"/>
        <end position="377"/>
    </location>
</feature>
<evidence type="ECO:0000259" key="10">
    <source>
        <dbReference type="Pfam" id="PF00909"/>
    </source>
</evidence>
<dbReference type="InterPro" id="IPR011322">
    <property type="entry name" value="N-reg_PII-like_a/b"/>
</dbReference>
<evidence type="ECO:0000256" key="9">
    <source>
        <dbReference type="SAM" id="Phobius"/>
    </source>
</evidence>
<dbReference type="PANTHER" id="PTHR11730:SF89">
    <property type="entry name" value="AMMONIUM TRANSPORTER SLL0108-RELATED"/>
    <property type="match status" value="1"/>
</dbReference>
<evidence type="ECO:0000256" key="7">
    <source>
        <dbReference type="ARBA" id="ARBA00023177"/>
    </source>
</evidence>
<dbReference type="PANTHER" id="PTHR11730">
    <property type="entry name" value="AMMONIUM TRANSPORTER"/>
    <property type="match status" value="1"/>
</dbReference>
<feature type="transmembrane region" description="Helical" evidence="9">
    <location>
        <begin position="51"/>
        <end position="72"/>
    </location>
</feature>
<dbReference type="Pfam" id="PF00543">
    <property type="entry name" value="P-II"/>
    <property type="match status" value="1"/>
</dbReference>
<dbReference type="SMART" id="SM00938">
    <property type="entry name" value="P-II"/>
    <property type="match status" value="1"/>
</dbReference>
<dbReference type="PROSITE" id="PS01219">
    <property type="entry name" value="AMMONIUM_TRANSP"/>
    <property type="match status" value="1"/>
</dbReference>
<feature type="transmembrane region" description="Helical" evidence="9">
    <location>
        <begin position="198"/>
        <end position="215"/>
    </location>
</feature>
<dbReference type="NCBIfam" id="TIGR00836">
    <property type="entry name" value="amt"/>
    <property type="match status" value="1"/>
</dbReference>
<dbReference type="Gene3D" id="1.10.3430.10">
    <property type="entry name" value="Ammonium transporter AmtB like domains"/>
    <property type="match status" value="1"/>
</dbReference>
<keyword evidence="12" id="KW-1185">Reference proteome</keyword>
<dbReference type="InterPro" id="IPR029020">
    <property type="entry name" value="Ammonium/urea_transptr"/>
</dbReference>
<dbReference type="InterPro" id="IPR024041">
    <property type="entry name" value="NH4_transpt_AmtB-like_dom"/>
</dbReference>
<evidence type="ECO:0000256" key="6">
    <source>
        <dbReference type="ARBA" id="ARBA00023136"/>
    </source>
</evidence>
<evidence type="ECO:0000256" key="5">
    <source>
        <dbReference type="ARBA" id="ARBA00022989"/>
    </source>
</evidence>
<dbReference type="SUPFAM" id="SSF111352">
    <property type="entry name" value="Ammonium transporter"/>
    <property type="match status" value="1"/>
</dbReference>
<evidence type="ECO:0000256" key="3">
    <source>
        <dbReference type="ARBA" id="ARBA00022448"/>
    </source>
</evidence>
<reference evidence="11 12" key="1">
    <citation type="submission" date="2020-08" db="EMBL/GenBank/DDBJ databases">
        <title>Genome public.</title>
        <authorList>
            <person name="Liu C."/>
            <person name="Sun Q."/>
        </authorList>
    </citation>
    <scope>NUCLEOTIDE SEQUENCE [LARGE SCALE GENOMIC DNA]</scope>
    <source>
        <strain evidence="11 12">NSJ-71</strain>
    </source>
</reference>
<evidence type="ECO:0000256" key="1">
    <source>
        <dbReference type="ARBA" id="ARBA00004141"/>
    </source>
</evidence>
<dbReference type="EMBL" id="JACOPS010000002">
    <property type="protein sequence ID" value="MBC5727802.1"/>
    <property type="molecule type" value="Genomic_DNA"/>
</dbReference>
<keyword evidence="4 9" id="KW-0812">Transmembrane</keyword>
<evidence type="ECO:0000256" key="2">
    <source>
        <dbReference type="ARBA" id="ARBA00005887"/>
    </source>
</evidence>
<dbReference type="InterPro" id="IPR001905">
    <property type="entry name" value="Ammonium_transpt"/>
</dbReference>
<dbReference type="InterPro" id="IPR018047">
    <property type="entry name" value="Ammonium_transpt_CS"/>
</dbReference>
<feature type="transmembrane region" description="Helical" evidence="9">
    <location>
        <begin position="92"/>
        <end position="112"/>
    </location>
</feature>
<feature type="transmembrane region" description="Helical" evidence="9">
    <location>
        <begin position="313"/>
        <end position="336"/>
    </location>
</feature>
<name>A0ABR7HK00_9FIRM</name>
<dbReference type="PROSITE" id="PS51343">
    <property type="entry name" value="PII_GLNB_DOM"/>
    <property type="match status" value="1"/>
</dbReference>
<organism evidence="11 12">
    <name type="scientific">Ruminococcus intestinalis</name>
    <dbReference type="NCBI Taxonomy" id="2763066"/>
    <lineage>
        <taxon>Bacteria</taxon>
        <taxon>Bacillati</taxon>
        <taxon>Bacillota</taxon>
        <taxon>Clostridia</taxon>
        <taxon>Eubacteriales</taxon>
        <taxon>Oscillospiraceae</taxon>
        <taxon>Ruminococcus</taxon>
    </lineage>
</organism>
<feature type="transmembrane region" description="Helical" evidence="9">
    <location>
        <begin position="257"/>
        <end position="274"/>
    </location>
</feature>
<dbReference type="PROSITE" id="PS00638">
    <property type="entry name" value="PII_GLNB_CTER"/>
    <property type="match status" value="1"/>
</dbReference>
<dbReference type="SUPFAM" id="SSF54913">
    <property type="entry name" value="GlnB-like"/>
    <property type="match status" value="1"/>
</dbReference>
<dbReference type="Proteomes" id="UP000636755">
    <property type="component" value="Unassembled WGS sequence"/>
</dbReference>
<feature type="transmembrane region" description="Helical" evidence="9">
    <location>
        <begin position="156"/>
        <end position="177"/>
    </location>
</feature>
<evidence type="ECO:0000256" key="8">
    <source>
        <dbReference type="RuleBase" id="RU003936"/>
    </source>
</evidence>
<feature type="transmembrane region" description="Helical" evidence="9">
    <location>
        <begin position="12"/>
        <end position="30"/>
    </location>
</feature>
<feature type="transmembrane region" description="Helical" evidence="9">
    <location>
        <begin position="227"/>
        <end position="250"/>
    </location>
</feature>
<feature type="transmembrane region" description="Helical" evidence="9">
    <location>
        <begin position="280"/>
        <end position="301"/>
    </location>
</feature>
<gene>
    <name evidence="11" type="primary">amt</name>
    <name evidence="11" type="ORF">H8R91_04550</name>
</gene>
<accession>A0ABR7HK00</accession>
<comment type="subcellular location">
    <subcellularLocation>
        <location evidence="1">Membrane</location>
        <topology evidence="1">Multi-pass membrane protein</topology>
    </subcellularLocation>
</comment>
<dbReference type="Pfam" id="PF00909">
    <property type="entry name" value="Ammonium_transp"/>
    <property type="match status" value="1"/>
</dbReference>
<dbReference type="RefSeq" id="WP_186935069.1">
    <property type="nucleotide sequence ID" value="NZ_JACOPS010000002.1"/>
</dbReference>
<keyword evidence="6 9" id="KW-0472">Membrane</keyword>
<keyword evidence="7" id="KW-0924">Ammonia transport</keyword>
<dbReference type="InterPro" id="IPR015867">
    <property type="entry name" value="N-reg_PII/ATP_PRibTrfase_C"/>
</dbReference>
<keyword evidence="3" id="KW-0813">Transport</keyword>
<proteinExistence type="inferred from homology"/>
<dbReference type="PRINTS" id="PR00340">
    <property type="entry name" value="PIIGLNB"/>
</dbReference>
<comment type="similarity">
    <text evidence="2">Belongs to the ammonia transporter channel (TC 1.A.11.2) family.</text>
</comment>
<evidence type="ECO:0000313" key="11">
    <source>
        <dbReference type="EMBL" id="MBC5727802.1"/>
    </source>
</evidence>
<dbReference type="InterPro" id="IPR002187">
    <property type="entry name" value="N-reg_PII"/>
</dbReference>
<dbReference type="InterPro" id="IPR017918">
    <property type="entry name" value="N-reg_PII_CS"/>
</dbReference>
<feature type="domain" description="Ammonium transporter AmtB-like" evidence="10">
    <location>
        <begin position="11"/>
        <end position="401"/>
    </location>
</feature>
<evidence type="ECO:0000256" key="4">
    <source>
        <dbReference type="ARBA" id="ARBA00022692"/>
    </source>
</evidence>
<keyword evidence="5 9" id="KW-1133">Transmembrane helix</keyword>
<protein>
    <submittedName>
        <fullName evidence="11">Ammonium transporter</fullName>
    </submittedName>
</protein>